<dbReference type="Proteomes" id="UP000028058">
    <property type="component" value="Unassembled WGS sequence"/>
</dbReference>
<name>A0A3R7LKH0_9ACTN</name>
<accession>A0A3R7LKH0</accession>
<keyword evidence="2" id="KW-1133">Transmembrane helix</keyword>
<sequence>MRVPREIPVGGTAGLFPQFPQTRREFEQRTAVRVQRAFPPWHALTLPPVTRIVRPSFVHRRPTGLEQQITGYKRCIRSRTEGTGQRTGKRNPMKKRKPVMGAMAASAALATAALITAGSAAGAVKAAPLPYCPAGKVCMWSEPHFQGDRYDWSPDEGNVFLGGHKLADKVASFVARADGCFQDSPPPDPGEVRRFRPNDWRTDYEFGRKVDRIKPAC</sequence>
<keyword evidence="4" id="KW-1185">Reference proteome</keyword>
<organism evidence="3 4">
    <name type="scientific">Streptomyces xinghaiensis</name>
    <dbReference type="NCBI Taxonomy" id="1038928"/>
    <lineage>
        <taxon>Bacteria</taxon>
        <taxon>Bacillati</taxon>
        <taxon>Actinomycetota</taxon>
        <taxon>Actinomycetes</taxon>
        <taxon>Kitasatosporales</taxon>
        <taxon>Streptomycetaceae</taxon>
        <taxon>Streptomyces</taxon>
    </lineage>
</organism>
<keyword evidence="2" id="KW-0472">Membrane</keyword>
<evidence type="ECO:0000256" key="1">
    <source>
        <dbReference type="SAM" id="MobiDB-lite"/>
    </source>
</evidence>
<evidence type="ECO:0000313" key="4">
    <source>
        <dbReference type="Proteomes" id="UP000028058"/>
    </source>
</evidence>
<gene>
    <name evidence="3" type="ORF">SFRA_026750</name>
</gene>
<keyword evidence="2" id="KW-0812">Transmembrane</keyword>
<proteinExistence type="predicted"/>
<reference evidence="3 4" key="1">
    <citation type="journal article" date="2014" name="Genome Announc.">
        <title>Draft Genome Sequence of Streptomyces fradiae ATCC 19609, a Strain Highly Sensitive to Antibiotics.</title>
        <authorList>
            <person name="Bekker O.B."/>
            <person name="Klimina K.M."/>
            <person name="Vatlin A.A."/>
            <person name="Zakharevich N.V."/>
            <person name="Kasianov A.S."/>
            <person name="Danilenko V.N."/>
        </authorList>
    </citation>
    <scope>NUCLEOTIDE SEQUENCE [LARGE SCALE GENOMIC DNA]</scope>
    <source>
        <strain evidence="3 4">ATCC 19609</strain>
    </source>
</reference>
<dbReference type="EMBL" id="JNAD02000015">
    <property type="protein sequence ID" value="RKM92037.1"/>
    <property type="molecule type" value="Genomic_DNA"/>
</dbReference>
<evidence type="ECO:0000313" key="3">
    <source>
        <dbReference type="EMBL" id="RKM92037.1"/>
    </source>
</evidence>
<evidence type="ECO:0008006" key="5">
    <source>
        <dbReference type="Google" id="ProtNLM"/>
    </source>
</evidence>
<feature type="transmembrane region" description="Helical" evidence="2">
    <location>
        <begin position="99"/>
        <end position="124"/>
    </location>
</feature>
<comment type="caution">
    <text evidence="3">The sequence shown here is derived from an EMBL/GenBank/DDBJ whole genome shotgun (WGS) entry which is preliminary data.</text>
</comment>
<feature type="region of interest" description="Disordered" evidence="1">
    <location>
        <begin position="78"/>
        <end position="97"/>
    </location>
</feature>
<evidence type="ECO:0000256" key="2">
    <source>
        <dbReference type="SAM" id="Phobius"/>
    </source>
</evidence>
<protein>
    <recommendedName>
        <fullName evidence="5">Peptidase inhibitor family I36 protein</fullName>
    </recommendedName>
</protein>
<dbReference type="Pfam" id="PF03995">
    <property type="entry name" value="Inhibitor_I36"/>
    <property type="match status" value="1"/>
</dbReference>
<feature type="compositionally biased region" description="Basic residues" evidence="1">
    <location>
        <begin position="87"/>
        <end position="97"/>
    </location>
</feature>
<dbReference type="AlphaFoldDB" id="A0A3R7LKH0"/>